<dbReference type="EMBL" id="SZOH01000521">
    <property type="protein sequence ID" value="TKJ05319.1"/>
    <property type="molecule type" value="Genomic_DNA"/>
</dbReference>
<protein>
    <submittedName>
        <fullName evidence="1">Uncharacterized protein</fullName>
    </submittedName>
</protein>
<feature type="non-terminal residue" evidence="1">
    <location>
        <position position="1"/>
    </location>
</feature>
<gene>
    <name evidence="1" type="ORF">FC695_09075</name>
</gene>
<reference evidence="1 2" key="1">
    <citation type="journal article" date="2019" name="Environ. Microbiol.">
        <title>An active ?-lactamase is a part of an orchestrated cell wall stress resistance network of Bacillus subtilis and related rhizosphere species.</title>
        <authorList>
            <person name="Bucher T."/>
            <person name="Keren-Paz A."/>
            <person name="Hausser J."/>
            <person name="Olender T."/>
            <person name="Cytryn E."/>
            <person name="Kolodkin-Gal I."/>
        </authorList>
    </citation>
    <scope>NUCLEOTIDE SEQUENCE [LARGE SCALE GENOMIC DNA]</scope>
    <source>
        <strain evidence="1 2">I32</strain>
    </source>
</reference>
<dbReference type="InterPro" id="IPR021459">
    <property type="entry name" value="GH101-related"/>
</dbReference>
<organism evidence="1 2">
    <name type="scientific">Bacillus cereus</name>
    <dbReference type="NCBI Taxonomy" id="1396"/>
    <lineage>
        <taxon>Bacteria</taxon>
        <taxon>Bacillati</taxon>
        <taxon>Bacillota</taxon>
        <taxon>Bacilli</taxon>
        <taxon>Bacillales</taxon>
        <taxon>Bacillaceae</taxon>
        <taxon>Bacillus</taxon>
        <taxon>Bacillus cereus group</taxon>
    </lineage>
</organism>
<name>A0A9X9AAN3_BACCE</name>
<proteinExistence type="predicted"/>
<dbReference type="AlphaFoldDB" id="A0A9X9AAN3"/>
<comment type="caution">
    <text evidence="1">The sequence shown here is derived from an EMBL/GenBank/DDBJ whole genome shotgun (WGS) entry which is preliminary data.</text>
</comment>
<sequence>SPLFSHIKELIQKNSSEPGELNVLDQVSKQDFIDKYQKNVILRYINEVLSMKEFYKEDIFQNVNQEASALIKKGVGHLTNTELYSLNKHLLKSLLGDTVEEVSKWGNADGTDILKEMKEAGIEKAWIGLPNWEQGFMQPNFVTKAKEMGYLVGPYDSYHSIHEKSDKNWNTASFNDPSLYEEATVTKKNGEKVQGFLGRGRKLNPTLSLPSVKERMNDILQNGPKYNSWFIDCDATGEIYDDYSAKHITTQEQDLKERL</sequence>
<evidence type="ECO:0000313" key="1">
    <source>
        <dbReference type="EMBL" id="TKJ05319.1"/>
    </source>
</evidence>
<dbReference type="Pfam" id="PF11308">
    <property type="entry name" value="Glyco_hydro_129"/>
    <property type="match status" value="1"/>
</dbReference>
<dbReference type="Proteomes" id="UP000308444">
    <property type="component" value="Unassembled WGS sequence"/>
</dbReference>
<accession>A0A9X9AAN3</accession>
<evidence type="ECO:0000313" key="2">
    <source>
        <dbReference type="Proteomes" id="UP000308444"/>
    </source>
</evidence>
<feature type="non-terminal residue" evidence="1">
    <location>
        <position position="259"/>
    </location>
</feature>